<dbReference type="Pfam" id="PF12937">
    <property type="entry name" value="F-box-like"/>
    <property type="match status" value="1"/>
</dbReference>
<dbReference type="SUPFAM" id="SSF81383">
    <property type="entry name" value="F-box domain"/>
    <property type="match status" value="1"/>
</dbReference>
<dbReference type="InterPro" id="IPR036047">
    <property type="entry name" value="F-box-like_dom_sf"/>
</dbReference>
<proteinExistence type="predicted"/>
<dbReference type="InterPro" id="IPR050796">
    <property type="entry name" value="SCF_F-box_component"/>
</dbReference>
<dbReference type="PANTHER" id="PTHR31672">
    <property type="entry name" value="BNACNNG10540D PROTEIN"/>
    <property type="match status" value="1"/>
</dbReference>
<dbReference type="AlphaFoldDB" id="M8C036"/>
<dbReference type="EnsemblPlants" id="EMT27388">
    <property type="protein sequence ID" value="EMT27388"/>
    <property type="gene ID" value="F775_22587"/>
</dbReference>
<evidence type="ECO:0000313" key="1">
    <source>
        <dbReference type="EnsemblPlants" id="EMT27388"/>
    </source>
</evidence>
<dbReference type="Gene3D" id="1.20.1280.50">
    <property type="match status" value="1"/>
</dbReference>
<protein>
    <submittedName>
        <fullName evidence="1">Uncharacterized protein</fullName>
    </submittedName>
</protein>
<organism evidence="1">
    <name type="scientific">Aegilops tauschii</name>
    <name type="common">Tausch's goatgrass</name>
    <name type="synonym">Aegilops squarrosa</name>
    <dbReference type="NCBI Taxonomy" id="37682"/>
    <lineage>
        <taxon>Eukaryota</taxon>
        <taxon>Viridiplantae</taxon>
        <taxon>Streptophyta</taxon>
        <taxon>Embryophyta</taxon>
        <taxon>Tracheophyta</taxon>
        <taxon>Spermatophyta</taxon>
        <taxon>Magnoliopsida</taxon>
        <taxon>Liliopsida</taxon>
        <taxon>Poales</taxon>
        <taxon>Poaceae</taxon>
        <taxon>BOP clade</taxon>
        <taxon>Pooideae</taxon>
        <taxon>Triticodae</taxon>
        <taxon>Triticeae</taxon>
        <taxon>Triticinae</taxon>
        <taxon>Aegilops</taxon>
    </lineage>
</organism>
<dbReference type="InterPro" id="IPR001810">
    <property type="entry name" value="F-box_dom"/>
</dbReference>
<accession>M8C036</accession>
<reference evidence="1" key="1">
    <citation type="submission" date="2015-06" db="UniProtKB">
        <authorList>
            <consortium name="EnsemblPlants"/>
        </authorList>
    </citation>
    <scope>IDENTIFICATION</scope>
</reference>
<dbReference type="SMART" id="SM00256">
    <property type="entry name" value="FBOX"/>
    <property type="match status" value="1"/>
</dbReference>
<dbReference type="PANTHER" id="PTHR31672:SF2">
    <property type="entry name" value="F-BOX DOMAIN-CONTAINING PROTEIN"/>
    <property type="match status" value="1"/>
</dbReference>
<name>M8C036_AEGTA</name>
<sequence length="393" mass="44178">MARTLMCVPPRTQPAERWLGRRILVMSLLTHNPTSTVEQGVALATIQSFAVRREEATAGAPKRMRSRRVALDLPEEIVVWEIFVRLPAKEILRCRAVCRSWRGLTSAADFIVAHHRRQPSLPLVVLNGTPTTEDGLSISKHSRPVLGFHDYIGFQLHASCDGLLLLTTSSDGRFSICNPATRQCASLPGLPNSSVINIAALYLRCPSREYRVLYWELGHQATYYILMVGRRGSPRCIGVPSDTPAIEKAMLATRTIYPTNLAPPIKFRSCLHWDHAWVHHDAGIVVFNTVTESFRFDKIFLKYLVVAVALIQVLHQDQVNSVKEENANFMPAEQVEEQIADSVEAIEEENVEVLGAEGITVFRLDYINDDPRLCIPIDRFVPNIRDDVKFAFA</sequence>